<evidence type="ECO:0000313" key="2">
    <source>
        <dbReference type="EMBL" id="SIT91790.1"/>
    </source>
</evidence>
<evidence type="ECO:0000313" key="3">
    <source>
        <dbReference type="Proteomes" id="UP000186997"/>
    </source>
</evidence>
<dbReference type="PANTHER" id="PTHR34821:SF2">
    <property type="entry name" value="INNER MEMBRANE PROTEIN YDCZ"/>
    <property type="match status" value="1"/>
</dbReference>
<dbReference type="AlphaFoldDB" id="A0A1R3XJP5"/>
<feature type="transmembrane region" description="Helical" evidence="1">
    <location>
        <begin position="73"/>
        <end position="93"/>
    </location>
</feature>
<proteinExistence type="predicted"/>
<dbReference type="Pfam" id="PF04657">
    <property type="entry name" value="DMT_YdcZ"/>
    <property type="match status" value="1"/>
</dbReference>
<dbReference type="InterPro" id="IPR006750">
    <property type="entry name" value="YdcZ"/>
</dbReference>
<protein>
    <submittedName>
        <fullName evidence="2">Transporter family-2 protein</fullName>
    </submittedName>
</protein>
<sequence>MSQPELSNHPLHFAAAFGTGGLLSFMVLFNGTLAAYGSLFFASWVPHLTGSVAALLFLLVLRPKRAQATRPPLWVYLGGVSGAVTVMLTSATLNSALALSGTIALGLAGQMVFSLFADMRGLFGLPQRMPVRRDFVALALIIAGSLILIFFGSGT</sequence>
<keyword evidence="3" id="KW-1185">Reference proteome</keyword>
<keyword evidence="1" id="KW-0472">Membrane</keyword>
<dbReference type="GO" id="GO:0005886">
    <property type="term" value="C:plasma membrane"/>
    <property type="evidence" value="ECO:0007669"/>
    <property type="project" value="TreeGrafter"/>
</dbReference>
<organism evidence="2 3">
    <name type="scientific">Yoonia rosea</name>
    <dbReference type="NCBI Taxonomy" id="287098"/>
    <lineage>
        <taxon>Bacteria</taxon>
        <taxon>Pseudomonadati</taxon>
        <taxon>Pseudomonadota</taxon>
        <taxon>Alphaproteobacteria</taxon>
        <taxon>Rhodobacterales</taxon>
        <taxon>Paracoccaceae</taxon>
        <taxon>Yoonia</taxon>
    </lineage>
</organism>
<evidence type="ECO:0000256" key="1">
    <source>
        <dbReference type="SAM" id="Phobius"/>
    </source>
</evidence>
<feature type="transmembrane region" description="Helical" evidence="1">
    <location>
        <begin position="12"/>
        <end position="33"/>
    </location>
</feature>
<accession>A0A1R3XJP5</accession>
<dbReference type="EMBL" id="FTPR01000004">
    <property type="protein sequence ID" value="SIT91790.1"/>
    <property type="molecule type" value="Genomic_DNA"/>
</dbReference>
<feature type="transmembrane region" description="Helical" evidence="1">
    <location>
        <begin position="135"/>
        <end position="153"/>
    </location>
</feature>
<dbReference type="OrthoDB" id="4244824at2"/>
<dbReference type="STRING" id="287098.SAMN05421665_3479"/>
<dbReference type="RefSeq" id="WP_076661092.1">
    <property type="nucleotide sequence ID" value="NZ_FTPR01000004.1"/>
</dbReference>
<name>A0A1R3XJP5_9RHOB</name>
<dbReference type="Proteomes" id="UP000186997">
    <property type="component" value="Unassembled WGS sequence"/>
</dbReference>
<feature type="transmembrane region" description="Helical" evidence="1">
    <location>
        <begin position="99"/>
        <end position="123"/>
    </location>
</feature>
<keyword evidence="1" id="KW-1133">Transmembrane helix</keyword>
<gene>
    <name evidence="2" type="ORF">SAMN05421665_3479</name>
</gene>
<reference evidence="3" key="1">
    <citation type="submission" date="2017-01" db="EMBL/GenBank/DDBJ databases">
        <authorList>
            <person name="Varghese N."/>
            <person name="Submissions S."/>
        </authorList>
    </citation>
    <scope>NUCLEOTIDE SEQUENCE [LARGE SCALE GENOMIC DNA]</scope>
    <source>
        <strain evidence="3">DSM 29591</strain>
    </source>
</reference>
<dbReference type="PANTHER" id="PTHR34821">
    <property type="entry name" value="INNER MEMBRANE PROTEIN YDCZ"/>
    <property type="match status" value="1"/>
</dbReference>
<feature type="transmembrane region" description="Helical" evidence="1">
    <location>
        <begin position="39"/>
        <end position="61"/>
    </location>
</feature>
<keyword evidence="1" id="KW-0812">Transmembrane</keyword>